<evidence type="ECO:0000256" key="4">
    <source>
        <dbReference type="ARBA" id="ARBA00022840"/>
    </source>
</evidence>
<dbReference type="Gene3D" id="3.40.50.300">
    <property type="entry name" value="P-loop containing nucleotide triphosphate hydrolases"/>
    <property type="match status" value="1"/>
</dbReference>
<evidence type="ECO:0000313" key="10">
    <source>
        <dbReference type="Proteomes" id="UP000758155"/>
    </source>
</evidence>
<protein>
    <recommendedName>
        <fullName evidence="11">ATP binding</fullName>
    </recommendedName>
</protein>
<organism evidence="9 10">
    <name type="scientific">Didymella heteroderae</name>
    <dbReference type="NCBI Taxonomy" id="1769908"/>
    <lineage>
        <taxon>Eukaryota</taxon>
        <taxon>Fungi</taxon>
        <taxon>Dikarya</taxon>
        <taxon>Ascomycota</taxon>
        <taxon>Pezizomycotina</taxon>
        <taxon>Dothideomycetes</taxon>
        <taxon>Pleosporomycetidae</taxon>
        <taxon>Pleosporales</taxon>
        <taxon>Pleosporineae</taxon>
        <taxon>Didymellaceae</taxon>
        <taxon>Didymella</taxon>
    </lineage>
</organism>
<evidence type="ECO:0000259" key="7">
    <source>
        <dbReference type="PROSITE" id="PS51192"/>
    </source>
</evidence>
<evidence type="ECO:0000313" key="9">
    <source>
        <dbReference type="EMBL" id="KAF3035590.1"/>
    </source>
</evidence>
<keyword evidence="4" id="KW-0067">ATP-binding</keyword>
<evidence type="ECO:0000259" key="8">
    <source>
        <dbReference type="PROSITE" id="PS51194"/>
    </source>
</evidence>
<dbReference type="CDD" id="cd18793">
    <property type="entry name" value="SF2_C_SNF"/>
    <property type="match status" value="1"/>
</dbReference>
<dbReference type="InterPro" id="IPR038718">
    <property type="entry name" value="SNF2-like_sf"/>
</dbReference>
<dbReference type="Gene3D" id="3.40.50.10810">
    <property type="entry name" value="Tandem AAA-ATPase domain"/>
    <property type="match status" value="1"/>
</dbReference>
<feature type="domain" description="Helicase C-terminal" evidence="8">
    <location>
        <begin position="630"/>
        <end position="786"/>
    </location>
</feature>
<dbReference type="InterPro" id="IPR050496">
    <property type="entry name" value="SNF2_RAD54_helicase_repair"/>
</dbReference>
<dbReference type="Proteomes" id="UP000758155">
    <property type="component" value="Unassembled WGS sequence"/>
</dbReference>
<name>A0A9P5BYC1_9PLEO</name>
<dbReference type="PROSITE" id="PS51194">
    <property type="entry name" value="HELICASE_CTER"/>
    <property type="match status" value="1"/>
</dbReference>
<dbReference type="PROSITE" id="PS51192">
    <property type="entry name" value="HELICASE_ATP_BIND_1"/>
    <property type="match status" value="1"/>
</dbReference>
<evidence type="ECO:0000256" key="5">
    <source>
        <dbReference type="ARBA" id="ARBA00023242"/>
    </source>
</evidence>
<dbReference type="InterPro" id="IPR001650">
    <property type="entry name" value="Helicase_C-like"/>
</dbReference>
<dbReference type="InterPro" id="IPR057931">
    <property type="entry name" value="RHH_ERCC6L2"/>
</dbReference>
<dbReference type="PANTHER" id="PTHR45629">
    <property type="entry name" value="SNF2/RAD54 FAMILY MEMBER"/>
    <property type="match status" value="1"/>
</dbReference>
<dbReference type="SMART" id="SM00487">
    <property type="entry name" value="DEXDc"/>
    <property type="match status" value="1"/>
</dbReference>
<evidence type="ECO:0000256" key="2">
    <source>
        <dbReference type="ARBA" id="ARBA00022741"/>
    </source>
</evidence>
<dbReference type="Pfam" id="PF14773">
    <property type="entry name" value="VIGSSK"/>
    <property type="match status" value="1"/>
</dbReference>
<feature type="compositionally biased region" description="Acidic residues" evidence="6">
    <location>
        <begin position="77"/>
        <end position="91"/>
    </location>
</feature>
<keyword evidence="5" id="KW-0539">Nucleus</keyword>
<dbReference type="SUPFAM" id="SSF52540">
    <property type="entry name" value="P-loop containing nucleoside triphosphate hydrolases"/>
    <property type="match status" value="2"/>
</dbReference>
<sequence>MSLPRSKSNKEYFRALQSFAESEAVSGEESDDGLDIIESSRKQLDLSQYIEALTQTQNSDDDGAFEAAPNARVAPSETEDDEPDVESEWSEEDTRAAYENWKNRKTLKRKRAAAETVRIRQQKRSKAAAATSIVGRKPPPKSKQQNARDMAFSTDSVAGDTGDATYLDDPIPEYVTARQKTLKKLHEGGLRYPPNHADMPFSDADTEAEEKPRLDKAVKPQRSKKAIKLPDSAGIIPAPIAQWLRDYQVSGVQFLHERFVKQTGAILGDDMGLGKTIQVIAFLTAAFGKTGTACDARLMRKMRRSGDGRWYPRVLIVCPGTLMQNWEDELEKWGWWEVYRYHGHAADRKGVLGAAKKGMLEIMITTYNTYRMNESDVNTVDWDCVIADECHQIKSKASEVTIAMNKVNALCRIGLTGTAIQNKYEELWNLLNWARPGAYGSAQEWKQTISLPLKLGQAHDATNAQLADSRSRAQDLVHNILPSVFLRRMKTLIADQLPKKSDRVVFCQLTETQADAYRTFLESDKCEYIRTAKEPCDCSSGKPRGWCCYTSIPETDEKWAKFMFPCMVTLQKLANHIALIVPSSTDTKEKQAKDLQNLEIACPETFQELWRNRDAILNQSQREFCGKWNVLRRLLDFWHANGDKVLIFSHSVRLLRLLRGLFDVDGTKYNFSYLDGSMSYAERAKAVADFNADPAQFVFLISTKAGGVGLNITSANKVVVVDPNWNPSYDLQAQDRAYRIGQTRDVEVFRLVSSGTIEEIVYARQIYKQQQANIGYNASEERRYFKGVMDTASKKGELFGLENLFTFQENSVLLRDIMHKTNVAESRAGVQAVDFQFDETQYSSSSEDDVLSNKALGLGADDDNLANIKRLADTLTTSSTAAGAKTTRGRKKHHKKLGADPINAILAKAGVQYTHENSEVIGRSEVEARLGKQAMELRNDIDLSKRRVFHATQSQGPSQGAHSHPLVFQDEEADDEDEPLAERGSARNGEFRISYRYRPDERVRRRQFSAMAESMGFDDPVEFALLVESSTQAERRKMLDRFYRGRRKILGKEVGG</sequence>
<dbReference type="InterPro" id="IPR049730">
    <property type="entry name" value="SNF2/RAD54-like_C"/>
</dbReference>
<dbReference type="Pfam" id="PF25806">
    <property type="entry name" value="RHH_ERCC6L2"/>
    <property type="match status" value="1"/>
</dbReference>
<evidence type="ECO:0000256" key="3">
    <source>
        <dbReference type="ARBA" id="ARBA00022801"/>
    </source>
</evidence>
<keyword evidence="10" id="KW-1185">Reference proteome</keyword>
<evidence type="ECO:0000256" key="1">
    <source>
        <dbReference type="ARBA" id="ARBA00004123"/>
    </source>
</evidence>
<dbReference type="FunFam" id="3.40.50.10810:FF:000019">
    <property type="entry name" value="DNA excision repair protein ERCC-6-like 2 isoform X1"/>
    <property type="match status" value="1"/>
</dbReference>
<dbReference type="InterPro" id="IPR014001">
    <property type="entry name" value="Helicase_ATP-bd"/>
</dbReference>
<keyword evidence="3" id="KW-0378">Hydrolase</keyword>
<dbReference type="AlphaFoldDB" id="A0A9P5BYC1"/>
<dbReference type="GO" id="GO:0005634">
    <property type="term" value="C:nucleus"/>
    <property type="evidence" value="ECO:0007669"/>
    <property type="project" value="UniProtKB-SubCell"/>
</dbReference>
<dbReference type="OrthoDB" id="413460at2759"/>
<dbReference type="GO" id="GO:0005524">
    <property type="term" value="F:ATP binding"/>
    <property type="evidence" value="ECO:0007669"/>
    <property type="project" value="InterPro"/>
</dbReference>
<comment type="subcellular location">
    <subcellularLocation>
        <location evidence="1">Nucleus</location>
    </subcellularLocation>
</comment>
<feature type="domain" description="Helicase ATP-binding" evidence="7">
    <location>
        <begin position="256"/>
        <end position="437"/>
    </location>
</feature>
<feature type="region of interest" description="Disordered" evidence="6">
    <location>
        <begin position="187"/>
        <end position="212"/>
    </location>
</feature>
<dbReference type="PANTHER" id="PTHR45629:SF7">
    <property type="entry name" value="DNA EXCISION REPAIR PROTEIN ERCC-6-RELATED"/>
    <property type="match status" value="1"/>
</dbReference>
<gene>
    <name evidence="9" type="ORF">E8E12_007257</name>
</gene>
<keyword evidence="2" id="KW-0547">Nucleotide-binding</keyword>
<dbReference type="InterPro" id="IPR027417">
    <property type="entry name" value="P-loop_NTPase"/>
</dbReference>
<comment type="caution">
    <text evidence="9">The sequence shown here is derived from an EMBL/GenBank/DDBJ whole genome shotgun (WGS) entry which is preliminary data.</text>
</comment>
<dbReference type="GO" id="GO:0016787">
    <property type="term" value="F:hydrolase activity"/>
    <property type="evidence" value="ECO:0007669"/>
    <property type="project" value="UniProtKB-KW"/>
</dbReference>
<dbReference type="InterPro" id="IPR029256">
    <property type="entry name" value="Heliccase-ass-bd"/>
</dbReference>
<dbReference type="Pfam" id="PF00271">
    <property type="entry name" value="Helicase_C"/>
    <property type="match status" value="1"/>
</dbReference>
<feature type="region of interest" description="Disordered" evidence="6">
    <location>
        <begin position="56"/>
        <end position="156"/>
    </location>
</feature>
<dbReference type="InterPro" id="IPR000330">
    <property type="entry name" value="SNF2_N"/>
</dbReference>
<reference evidence="9" key="1">
    <citation type="submission" date="2019-04" db="EMBL/GenBank/DDBJ databases">
        <title>Sequencing of skin fungus with MAO and IRED activity.</title>
        <authorList>
            <person name="Marsaioli A.J."/>
            <person name="Bonatto J.M.C."/>
            <person name="Reis Junior O."/>
        </authorList>
    </citation>
    <scope>NUCLEOTIDE SEQUENCE</scope>
    <source>
        <strain evidence="9">28M1</strain>
    </source>
</reference>
<dbReference type="Pfam" id="PF00176">
    <property type="entry name" value="SNF2-rel_dom"/>
    <property type="match status" value="1"/>
</dbReference>
<evidence type="ECO:0000256" key="6">
    <source>
        <dbReference type="SAM" id="MobiDB-lite"/>
    </source>
</evidence>
<evidence type="ECO:0008006" key="11">
    <source>
        <dbReference type="Google" id="ProtNLM"/>
    </source>
</evidence>
<proteinExistence type="predicted"/>
<dbReference type="SMART" id="SM00490">
    <property type="entry name" value="HELICc"/>
    <property type="match status" value="1"/>
</dbReference>
<accession>A0A9P5BYC1</accession>
<dbReference type="EMBL" id="SWKV01000057">
    <property type="protein sequence ID" value="KAF3035590.1"/>
    <property type="molecule type" value="Genomic_DNA"/>
</dbReference>